<accession>A0A7J7GK78</accession>
<dbReference type="AlphaFoldDB" id="A0A7J7GK78"/>
<evidence type="ECO:0000313" key="2">
    <source>
        <dbReference type="EMBL" id="KAF5939836.1"/>
    </source>
</evidence>
<reference evidence="2 3" key="2">
    <citation type="submission" date="2020-07" db="EMBL/GenBank/DDBJ databases">
        <title>Genome assembly of wild tea tree DASZ reveals pedigree and selection history of tea varieties.</title>
        <authorList>
            <person name="Zhang W."/>
        </authorList>
    </citation>
    <scope>NUCLEOTIDE SEQUENCE [LARGE SCALE GENOMIC DNA]</scope>
    <source>
        <strain evidence="3">cv. G240</strain>
        <tissue evidence="2">Leaf</tissue>
    </source>
</reference>
<feature type="region of interest" description="Disordered" evidence="1">
    <location>
        <begin position="1"/>
        <end position="21"/>
    </location>
</feature>
<name>A0A7J7GK78_CAMSI</name>
<reference evidence="3" key="1">
    <citation type="journal article" date="2020" name="Nat. Commun.">
        <title>Genome assembly of wild tea tree DASZ reveals pedigree and selection history of tea varieties.</title>
        <authorList>
            <person name="Zhang W."/>
            <person name="Zhang Y."/>
            <person name="Qiu H."/>
            <person name="Guo Y."/>
            <person name="Wan H."/>
            <person name="Zhang X."/>
            <person name="Scossa F."/>
            <person name="Alseekh S."/>
            <person name="Zhang Q."/>
            <person name="Wang P."/>
            <person name="Xu L."/>
            <person name="Schmidt M.H."/>
            <person name="Jia X."/>
            <person name="Li D."/>
            <person name="Zhu A."/>
            <person name="Guo F."/>
            <person name="Chen W."/>
            <person name="Ni D."/>
            <person name="Usadel B."/>
            <person name="Fernie A.R."/>
            <person name="Wen W."/>
        </authorList>
    </citation>
    <scope>NUCLEOTIDE SEQUENCE [LARGE SCALE GENOMIC DNA]</scope>
    <source>
        <strain evidence="3">cv. G240</strain>
    </source>
</reference>
<keyword evidence="3" id="KW-1185">Reference proteome</keyword>
<protein>
    <submittedName>
        <fullName evidence="2">Uncharacterized protein</fullName>
    </submittedName>
</protein>
<feature type="compositionally biased region" description="Low complexity" evidence="1">
    <location>
        <begin position="7"/>
        <end position="21"/>
    </location>
</feature>
<gene>
    <name evidence="2" type="ORF">HYC85_021003</name>
</gene>
<proteinExistence type="predicted"/>
<evidence type="ECO:0000256" key="1">
    <source>
        <dbReference type="SAM" id="MobiDB-lite"/>
    </source>
</evidence>
<comment type="caution">
    <text evidence="2">The sequence shown here is derived from an EMBL/GenBank/DDBJ whole genome shotgun (WGS) entry which is preliminary data.</text>
</comment>
<sequence>MAATAWSTFPSISSLSSSSSSTTIVAARSSIRSFPCSDFFKLKPYRLRISQKIGTVPKNVFGVPIVSCLDDNYCEASSEFGSSHVTNDSKAITVYPTSFIYEAALDIAKLRQWICAADPH</sequence>
<dbReference type="Proteomes" id="UP000593564">
    <property type="component" value="Unassembled WGS sequence"/>
</dbReference>
<organism evidence="2 3">
    <name type="scientific">Camellia sinensis</name>
    <name type="common">Tea plant</name>
    <name type="synonym">Thea sinensis</name>
    <dbReference type="NCBI Taxonomy" id="4442"/>
    <lineage>
        <taxon>Eukaryota</taxon>
        <taxon>Viridiplantae</taxon>
        <taxon>Streptophyta</taxon>
        <taxon>Embryophyta</taxon>
        <taxon>Tracheophyta</taxon>
        <taxon>Spermatophyta</taxon>
        <taxon>Magnoliopsida</taxon>
        <taxon>eudicotyledons</taxon>
        <taxon>Gunneridae</taxon>
        <taxon>Pentapetalae</taxon>
        <taxon>asterids</taxon>
        <taxon>Ericales</taxon>
        <taxon>Theaceae</taxon>
        <taxon>Camellia</taxon>
    </lineage>
</organism>
<dbReference type="EMBL" id="JACBKZ010000010">
    <property type="protein sequence ID" value="KAF5939836.1"/>
    <property type="molecule type" value="Genomic_DNA"/>
</dbReference>
<evidence type="ECO:0000313" key="3">
    <source>
        <dbReference type="Proteomes" id="UP000593564"/>
    </source>
</evidence>